<evidence type="ECO:0000259" key="1">
    <source>
        <dbReference type="Pfam" id="PF00849"/>
    </source>
</evidence>
<evidence type="ECO:0000313" key="3">
    <source>
        <dbReference type="Proteomes" id="UP000250321"/>
    </source>
</evidence>
<dbReference type="Gene3D" id="3.30.2350.10">
    <property type="entry name" value="Pseudouridine synthase"/>
    <property type="match status" value="1"/>
</dbReference>
<dbReference type="Proteomes" id="UP000250321">
    <property type="component" value="Unassembled WGS sequence"/>
</dbReference>
<dbReference type="STRING" id="2094558.A0A314YUB8"/>
<protein>
    <submittedName>
        <fullName evidence="2">RNA pseudouridine synthase 6 chloroplastic</fullName>
    </submittedName>
</protein>
<dbReference type="SUPFAM" id="SSF55120">
    <property type="entry name" value="Pseudouridine synthase"/>
    <property type="match status" value="1"/>
</dbReference>
<gene>
    <name evidence="2" type="ORF">Pyn_27694</name>
</gene>
<dbReference type="PANTHER" id="PTHR21600">
    <property type="entry name" value="MITOCHONDRIAL RNA PSEUDOURIDINE SYNTHASE"/>
    <property type="match status" value="1"/>
</dbReference>
<dbReference type="GO" id="GO:0000455">
    <property type="term" value="P:enzyme-directed rRNA pseudouridine synthesis"/>
    <property type="evidence" value="ECO:0007669"/>
    <property type="project" value="TreeGrafter"/>
</dbReference>
<dbReference type="EMBL" id="PJQY01000572">
    <property type="protein sequence ID" value="PQQ09827.1"/>
    <property type="molecule type" value="Genomic_DNA"/>
</dbReference>
<dbReference type="CDD" id="cd02869">
    <property type="entry name" value="PseudoU_synth_RluA_like"/>
    <property type="match status" value="1"/>
</dbReference>
<name>A0A314YUB8_PRUYE</name>
<dbReference type="InterPro" id="IPR050188">
    <property type="entry name" value="RluA_PseudoU_synthase"/>
</dbReference>
<keyword evidence="3" id="KW-1185">Reference proteome</keyword>
<dbReference type="PANTHER" id="PTHR21600:SF52">
    <property type="entry name" value="PSEUDOURIDINE SYNTHASE RSUA_RLUA-LIKE DOMAIN-CONTAINING PROTEIN"/>
    <property type="match status" value="1"/>
</dbReference>
<dbReference type="InterPro" id="IPR020103">
    <property type="entry name" value="PsdUridine_synth_cat_dom_sf"/>
</dbReference>
<dbReference type="AlphaFoldDB" id="A0A314YUB8"/>
<dbReference type="OrthoDB" id="424794at2759"/>
<reference evidence="2 3" key="1">
    <citation type="submission" date="2018-02" db="EMBL/GenBank/DDBJ databases">
        <title>Draft genome of wild Prunus yedoensis var. nudiflora.</title>
        <authorList>
            <person name="Baek S."/>
            <person name="Kim J.-H."/>
            <person name="Choi K."/>
            <person name="Kim G.-B."/>
            <person name="Cho A."/>
            <person name="Jang H."/>
            <person name="Shin C.-H."/>
            <person name="Yu H.-J."/>
            <person name="Mun J.-H."/>
        </authorList>
    </citation>
    <scope>NUCLEOTIDE SEQUENCE [LARGE SCALE GENOMIC DNA]</scope>
    <source>
        <strain evidence="3">cv. Jeju island</strain>
        <tissue evidence="2">Leaf</tissue>
    </source>
</reference>
<evidence type="ECO:0000313" key="2">
    <source>
        <dbReference type="EMBL" id="PQQ09827.1"/>
    </source>
</evidence>
<accession>A0A314YUB8</accession>
<dbReference type="InterPro" id="IPR006145">
    <property type="entry name" value="PsdUridine_synth_RsuA/RluA"/>
</dbReference>
<dbReference type="GO" id="GO:0003723">
    <property type="term" value="F:RNA binding"/>
    <property type="evidence" value="ECO:0007669"/>
    <property type="project" value="InterPro"/>
</dbReference>
<proteinExistence type="predicted"/>
<feature type="domain" description="Pseudouridine synthase RsuA/RluA-like" evidence="1">
    <location>
        <begin position="224"/>
        <end position="414"/>
    </location>
</feature>
<dbReference type="GO" id="GO:0009982">
    <property type="term" value="F:pseudouridine synthase activity"/>
    <property type="evidence" value="ECO:0007669"/>
    <property type="project" value="InterPro"/>
</dbReference>
<sequence>MGSVSFTSMLANGCRNFSAPVALVRTLALTHVALSEHANNYKHVKVACFSRSSKKRTTFACESLKQDVTQPTAVSSVNGYPEYARLLPCPSHNGPPRVEHLVVSEGGPALEYICKTLDLPPQFVADLIHFGAVYYALVCPKPPPTATPEQMRVFKEVTAPSVLKNRASIKGKTVREAQKTFRITQADEFVEAGTYLRVHVHPKRFPRCYEIDWKSRIIAVSEEFVVLDKPAGTTVGGTTDNIEESCATFATRALGLTTPLNTTHQIDNCTEGCVVLARTKEYCSVFHGKIREKKVKKVYLALAAAPVPTGIITHYMRPINVAPRLISEGNHYFPQAFGEMIHLDRLFCGMQISLKGGVSVNLRSWNARRFPGQMLSLKKYCVEDCGWPSKYYAYECKINLLTGRTHQVRAQLAACGAPIVGDSMYMPAAVAEMESPGLNPFGQYKKHYTTENDKETAVAGWIARHGKEPNVAIGLQACQISWDDGKHTFEARAPWWRCQ</sequence>
<organism evidence="2 3">
    <name type="scientific">Prunus yedoensis var. nudiflora</name>
    <dbReference type="NCBI Taxonomy" id="2094558"/>
    <lineage>
        <taxon>Eukaryota</taxon>
        <taxon>Viridiplantae</taxon>
        <taxon>Streptophyta</taxon>
        <taxon>Embryophyta</taxon>
        <taxon>Tracheophyta</taxon>
        <taxon>Spermatophyta</taxon>
        <taxon>Magnoliopsida</taxon>
        <taxon>eudicotyledons</taxon>
        <taxon>Gunneridae</taxon>
        <taxon>Pentapetalae</taxon>
        <taxon>rosids</taxon>
        <taxon>fabids</taxon>
        <taxon>Rosales</taxon>
        <taxon>Rosaceae</taxon>
        <taxon>Amygdaloideae</taxon>
        <taxon>Amygdaleae</taxon>
        <taxon>Prunus</taxon>
    </lineage>
</organism>
<dbReference type="Pfam" id="PF00849">
    <property type="entry name" value="PseudoU_synth_2"/>
    <property type="match status" value="1"/>
</dbReference>
<comment type="caution">
    <text evidence="2">The sequence shown here is derived from an EMBL/GenBank/DDBJ whole genome shotgun (WGS) entry which is preliminary data.</text>
</comment>